<dbReference type="AlphaFoldDB" id="A0AAD1WSE6"/>
<feature type="compositionally biased region" description="Basic and acidic residues" evidence="1">
    <location>
        <begin position="65"/>
        <end position="75"/>
    </location>
</feature>
<dbReference type="Proteomes" id="UP001295444">
    <property type="component" value="Chromosome 12"/>
</dbReference>
<accession>A0AAD1WSE6</accession>
<organism evidence="2 3">
    <name type="scientific">Pelobates cultripes</name>
    <name type="common">Western spadefoot toad</name>
    <dbReference type="NCBI Taxonomy" id="61616"/>
    <lineage>
        <taxon>Eukaryota</taxon>
        <taxon>Metazoa</taxon>
        <taxon>Chordata</taxon>
        <taxon>Craniata</taxon>
        <taxon>Vertebrata</taxon>
        <taxon>Euteleostomi</taxon>
        <taxon>Amphibia</taxon>
        <taxon>Batrachia</taxon>
        <taxon>Anura</taxon>
        <taxon>Pelobatoidea</taxon>
        <taxon>Pelobatidae</taxon>
        <taxon>Pelobates</taxon>
    </lineage>
</organism>
<evidence type="ECO:0000313" key="3">
    <source>
        <dbReference type="Proteomes" id="UP001295444"/>
    </source>
</evidence>
<sequence length="93" mass="10455">ARTGNLIPELYHQGVDNYHLTLKDFGTFCPLLTLSNNHDPRVIPNNLPPDNLHAFTNQGNLRPGHPPDLDPHTRDTQSYSRTNWELPTGPHGP</sequence>
<keyword evidence="3" id="KW-1185">Reference proteome</keyword>
<name>A0AAD1WSE6_PELCU</name>
<feature type="non-terminal residue" evidence="2">
    <location>
        <position position="93"/>
    </location>
</feature>
<protein>
    <submittedName>
        <fullName evidence="2">Uncharacterized protein</fullName>
    </submittedName>
</protein>
<feature type="compositionally biased region" description="Polar residues" evidence="1">
    <location>
        <begin position="76"/>
        <end position="85"/>
    </location>
</feature>
<dbReference type="EMBL" id="OW240923">
    <property type="protein sequence ID" value="CAH2324440.1"/>
    <property type="molecule type" value="Genomic_DNA"/>
</dbReference>
<reference evidence="2" key="1">
    <citation type="submission" date="2022-03" db="EMBL/GenBank/DDBJ databases">
        <authorList>
            <person name="Alioto T."/>
            <person name="Alioto T."/>
            <person name="Gomez Garrido J."/>
        </authorList>
    </citation>
    <scope>NUCLEOTIDE SEQUENCE</scope>
</reference>
<proteinExistence type="predicted"/>
<evidence type="ECO:0000256" key="1">
    <source>
        <dbReference type="SAM" id="MobiDB-lite"/>
    </source>
</evidence>
<feature type="non-terminal residue" evidence="2">
    <location>
        <position position="1"/>
    </location>
</feature>
<gene>
    <name evidence="2" type="ORF">PECUL_23A020896</name>
</gene>
<evidence type="ECO:0000313" key="2">
    <source>
        <dbReference type="EMBL" id="CAH2324440.1"/>
    </source>
</evidence>
<feature type="region of interest" description="Disordered" evidence="1">
    <location>
        <begin position="50"/>
        <end position="93"/>
    </location>
</feature>